<protein>
    <submittedName>
        <fullName evidence="10">Spermidine/putrescine ABC transporter permease</fullName>
    </submittedName>
</protein>
<evidence type="ECO:0000256" key="1">
    <source>
        <dbReference type="ARBA" id="ARBA00004651"/>
    </source>
</evidence>
<evidence type="ECO:0000313" key="11">
    <source>
        <dbReference type="Proteomes" id="UP000094009"/>
    </source>
</evidence>
<keyword evidence="7 8" id="KW-0472">Membrane</keyword>
<evidence type="ECO:0000256" key="5">
    <source>
        <dbReference type="ARBA" id="ARBA00022692"/>
    </source>
</evidence>
<dbReference type="GO" id="GO:0005886">
    <property type="term" value="C:plasma membrane"/>
    <property type="evidence" value="ECO:0007669"/>
    <property type="project" value="UniProtKB-SubCell"/>
</dbReference>
<feature type="transmembrane region" description="Helical" evidence="8">
    <location>
        <begin position="72"/>
        <end position="92"/>
    </location>
</feature>
<dbReference type="PANTHER" id="PTHR42929:SF3">
    <property type="entry name" value="PUTRESCINE TRANSPORT SYSTEM PERMEASE PROTEIN POTH"/>
    <property type="match status" value="1"/>
</dbReference>
<evidence type="ECO:0000256" key="6">
    <source>
        <dbReference type="ARBA" id="ARBA00022989"/>
    </source>
</evidence>
<reference evidence="10 11" key="1">
    <citation type="submission" date="2014-07" db="EMBL/GenBank/DDBJ databases">
        <title>Draft genome sequence of Thalassospira tepidiphila 1-1B.</title>
        <authorList>
            <person name="Lai Q."/>
            <person name="Shao Z."/>
        </authorList>
    </citation>
    <scope>NUCLEOTIDE SEQUENCE [LARGE SCALE GENOMIC DNA]</scope>
    <source>
        <strain evidence="10 11">MCCC 1A03514</strain>
    </source>
</reference>
<dbReference type="PROSITE" id="PS50928">
    <property type="entry name" value="ABC_TM1"/>
    <property type="match status" value="1"/>
</dbReference>
<sequence length="313" mass="35605">MSSDKQEGRLTLKQRFDRWMIKHGRVLVVGIPYFWLFLFFLVPFLIVLKISFSVAEYAQPPYTPLFEWIDEGITVTLNFGNYLFLLSDSLYVTAYLNSIRIAAISTVITLLIGYPMAYGIARAQGSMRSVLLMLVILPFWTSFLIRVYAWIGILDREGLINAFLMWTGIISEPLIMRQTEFAVYVGIVYTYLPFMILPLYSTLEKMDVSLVEAALDLGCKPWQAFAKITLPLSMPGILAGSLLVFIPAVGEFVIPELLGGPNTLMIGRTLWNEFFANRDWPIASSVAIAMLLFLVVPIMWFQHIQTKQEEGQQ</sequence>
<feature type="domain" description="ABC transmembrane type-1" evidence="9">
    <location>
        <begin position="95"/>
        <end position="301"/>
    </location>
</feature>
<comment type="caution">
    <text evidence="10">The sequence shown here is derived from an EMBL/GenBank/DDBJ whole genome shotgun (WGS) entry which is preliminary data.</text>
</comment>
<dbReference type="Gene3D" id="1.10.3720.10">
    <property type="entry name" value="MetI-like"/>
    <property type="match status" value="1"/>
</dbReference>
<dbReference type="InterPro" id="IPR000515">
    <property type="entry name" value="MetI-like"/>
</dbReference>
<comment type="subcellular location">
    <subcellularLocation>
        <location evidence="1 8">Cell membrane</location>
        <topology evidence="1 8">Multi-pass membrane protein</topology>
    </subcellularLocation>
</comment>
<evidence type="ECO:0000313" key="10">
    <source>
        <dbReference type="EMBL" id="OAZ10304.1"/>
    </source>
</evidence>
<feature type="transmembrane region" description="Helical" evidence="8">
    <location>
        <begin position="99"/>
        <end position="118"/>
    </location>
</feature>
<name>A0A853L136_9PROT</name>
<dbReference type="GO" id="GO:0055085">
    <property type="term" value="P:transmembrane transport"/>
    <property type="evidence" value="ECO:0007669"/>
    <property type="project" value="InterPro"/>
</dbReference>
<dbReference type="AlphaFoldDB" id="A0A853L136"/>
<accession>A0A853L136</accession>
<evidence type="ECO:0000256" key="7">
    <source>
        <dbReference type="ARBA" id="ARBA00023136"/>
    </source>
</evidence>
<gene>
    <name evidence="10" type="ORF">TH4_08665</name>
</gene>
<dbReference type="CDD" id="cd06261">
    <property type="entry name" value="TM_PBP2"/>
    <property type="match status" value="1"/>
</dbReference>
<organism evidence="10 11">
    <name type="scientific">Thalassospira tepidiphila MCCC 1A03514</name>
    <dbReference type="NCBI Taxonomy" id="1177930"/>
    <lineage>
        <taxon>Bacteria</taxon>
        <taxon>Pseudomonadati</taxon>
        <taxon>Pseudomonadota</taxon>
        <taxon>Alphaproteobacteria</taxon>
        <taxon>Rhodospirillales</taxon>
        <taxon>Thalassospiraceae</taxon>
        <taxon>Thalassospira</taxon>
    </lineage>
</organism>
<dbReference type="RefSeq" id="WP_064780653.1">
    <property type="nucleotide sequence ID" value="NZ_JPVZ01000003.1"/>
</dbReference>
<keyword evidence="5 8" id="KW-0812">Transmembrane</keyword>
<feature type="transmembrane region" description="Helical" evidence="8">
    <location>
        <begin position="158"/>
        <end position="175"/>
    </location>
</feature>
<feature type="transmembrane region" description="Helical" evidence="8">
    <location>
        <begin position="26"/>
        <end position="52"/>
    </location>
</feature>
<evidence type="ECO:0000259" key="9">
    <source>
        <dbReference type="PROSITE" id="PS50928"/>
    </source>
</evidence>
<evidence type="ECO:0000256" key="4">
    <source>
        <dbReference type="ARBA" id="ARBA00022475"/>
    </source>
</evidence>
<keyword evidence="6 8" id="KW-1133">Transmembrane helix</keyword>
<feature type="transmembrane region" description="Helical" evidence="8">
    <location>
        <begin position="130"/>
        <end position="151"/>
    </location>
</feature>
<dbReference type="Proteomes" id="UP000094009">
    <property type="component" value="Unassembled WGS sequence"/>
</dbReference>
<dbReference type="SUPFAM" id="SSF161098">
    <property type="entry name" value="MetI-like"/>
    <property type="match status" value="1"/>
</dbReference>
<keyword evidence="4" id="KW-1003">Cell membrane</keyword>
<dbReference type="PANTHER" id="PTHR42929">
    <property type="entry name" value="INNER MEMBRANE ABC TRANSPORTER PERMEASE PROTEIN YDCU-RELATED-RELATED"/>
    <property type="match status" value="1"/>
</dbReference>
<evidence type="ECO:0000256" key="3">
    <source>
        <dbReference type="ARBA" id="ARBA00022448"/>
    </source>
</evidence>
<dbReference type="InterPro" id="IPR035906">
    <property type="entry name" value="MetI-like_sf"/>
</dbReference>
<evidence type="ECO:0000256" key="8">
    <source>
        <dbReference type="RuleBase" id="RU363032"/>
    </source>
</evidence>
<feature type="transmembrane region" description="Helical" evidence="8">
    <location>
        <begin position="280"/>
        <end position="301"/>
    </location>
</feature>
<dbReference type="EMBL" id="JPVZ01000003">
    <property type="protein sequence ID" value="OAZ10304.1"/>
    <property type="molecule type" value="Genomic_DNA"/>
</dbReference>
<dbReference type="Pfam" id="PF00528">
    <property type="entry name" value="BPD_transp_1"/>
    <property type="match status" value="1"/>
</dbReference>
<feature type="transmembrane region" description="Helical" evidence="8">
    <location>
        <begin position="181"/>
        <end position="200"/>
    </location>
</feature>
<keyword evidence="3 8" id="KW-0813">Transport</keyword>
<proteinExistence type="inferred from homology"/>
<evidence type="ECO:0000256" key="2">
    <source>
        <dbReference type="ARBA" id="ARBA00007069"/>
    </source>
</evidence>
<comment type="similarity">
    <text evidence="2">Belongs to the binding-protein-dependent transport system permease family. CysTW subfamily.</text>
</comment>